<dbReference type="RefSeq" id="WP_045984649.1">
    <property type="nucleotide sequence ID" value="NZ_CP063051.1"/>
</dbReference>
<dbReference type="EMBL" id="JXXR01000001">
    <property type="protein sequence ID" value="KJY77603.1"/>
    <property type="molecule type" value="Genomic_DNA"/>
</dbReference>
<accession>A0A837GC87</accession>
<dbReference type="PANTHER" id="PTHR30537">
    <property type="entry name" value="HTH-TYPE TRANSCRIPTIONAL REGULATOR"/>
    <property type="match status" value="1"/>
</dbReference>
<keyword evidence="3" id="KW-0238">DNA-binding</keyword>
<evidence type="ECO:0000256" key="3">
    <source>
        <dbReference type="ARBA" id="ARBA00023125"/>
    </source>
</evidence>
<evidence type="ECO:0000313" key="5">
    <source>
        <dbReference type="EMBL" id="KJY77603.1"/>
    </source>
</evidence>
<dbReference type="InterPro" id="IPR005119">
    <property type="entry name" value="LysR_subst-bd"/>
</dbReference>
<dbReference type="InterPro" id="IPR000847">
    <property type="entry name" value="LysR_HTH_N"/>
</dbReference>
<sequence length="293" mass="33459">MNAQDLDWNDIPFVLAVCETGSLSAASRKLGVNHSTVFRRIEGVELKLGVRLFERLQTGYVMTAEGEKFFQYAQELKEGVDRIHRELGGQNSRLEGQLTITTTDSLMYTLVDIFRGFQYAYPDVELCILTGAKNLDLVQREADIALRPTRNPPEHWVGRKLSEISYATYASHNYIETMADDKPENFRWLRLIDSLNQSSMNKIVHQLKHADAPVTISNSLMGVHEFAVAGFGIAALPRYLCESNPNLHSIHRNLSQYDTELWLLAHPDMRRSAKVHAFFEYATPLIREKFAQR</sequence>
<dbReference type="SUPFAM" id="SSF46785">
    <property type="entry name" value="Winged helix' DNA-binding domain"/>
    <property type="match status" value="1"/>
</dbReference>
<dbReference type="PROSITE" id="PS50931">
    <property type="entry name" value="HTH_LYSR"/>
    <property type="match status" value="1"/>
</dbReference>
<dbReference type="InterPro" id="IPR036388">
    <property type="entry name" value="WH-like_DNA-bd_sf"/>
</dbReference>
<comment type="caution">
    <text evidence="5">The sequence shown here is derived from an EMBL/GenBank/DDBJ whole genome shotgun (WGS) entry which is preliminary data.</text>
</comment>
<reference evidence="5" key="1">
    <citation type="journal article" date="2015" name="BMC Genomics">
        <title>Genome mining reveals unlocked bioactive potential of marine Gram-negative bacteria.</title>
        <authorList>
            <person name="Machado H."/>
            <person name="Sonnenschein E.C."/>
            <person name="Melchiorsen J."/>
            <person name="Gram L."/>
        </authorList>
    </citation>
    <scope>NUCLEOTIDE SEQUENCE</scope>
    <source>
        <strain evidence="5">S2052</strain>
    </source>
</reference>
<evidence type="ECO:0000256" key="2">
    <source>
        <dbReference type="ARBA" id="ARBA00023015"/>
    </source>
</evidence>
<name>A0A837GC87_9VIBR</name>
<dbReference type="PANTHER" id="PTHR30537:SF3">
    <property type="entry name" value="TRANSCRIPTIONAL REGULATORY PROTEIN"/>
    <property type="match status" value="1"/>
</dbReference>
<dbReference type="AlphaFoldDB" id="A0A837GC87"/>
<protein>
    <submittedName>
        <fullName evidence="5">LysR family transcriptional regulator</fullName>
    </submittedName>
</protein>
<dbReference type="GO" id="GO:0003700">
    <property type="term" value="F:DNA-binding transcription factor activity"/>
    <property type="evidence" value="ECO:0007669"/>
    <property type="project" value="InterPro"/>
</dbReference>
<dbReference type="Pfam" id="PF03466">
    <property type="entry name" value="LysR_substrate"/>
    <property type="match status" value="1"/>
</dbReference>
<dbReference type="InterPro" id="IPR036390">
    <property type="entry name" value="WH_DNA-bd_sf"/>
</dbReference>
<dbReference type="Gene3D" id="3.40.190.290">
    <property type="match status" value="1"/>
</dbReference>
<evidence type="ECO:0000256" key="4">
    <source>
        <dbReference type="ARBA" id="ARBA00023163"/>
    </source>
</evidence>
<dbReference type="GO" id="GO:0043565">
    <property type="term" value="F:sequence-specific DNA binding"/>
    <property type="evidence" value="ECO:0007669"/>
    <property type="project" value="TreeGrafter"/>
</dbReference>
<dbReference type="GO" id="GO:0006351">
    <property type="term" value="P:DNA-templated transcription"/>
    <property type="evidence" value="ECO:0007669"/>
    <property type="project" value="TreeGrafter"/>
</dbReference>
<evidence type="ECO:0000256" key="1">
    <source>
        <dbReference type="ARBA" id="ARBA00009437"/>
    </source>
</evidence>
<dbReference type="Pfam" id="PF00126">
    <property type="entry name" value="HTH_1"/>
    <property type="match status" value="1"/>
</dbReference>
<gene>
    <name evidence="5" type="ORF">TW71_00795</name>
</gene>
<keyword evidence="4" id="KW-0804">Transcription</keyword>
<dbReference type="Gene3D" id="1.10.10.10">
    <property type="entry name" value="Winged helix-like DNA-binding domain superfamily/Winged helix DNA-binding domain"/>
    <property type="match status" value="1"/>
</dbReference>
<comment type="similarity">
    <text evidence="1">Belongs to the LysR transcriptional regulatory family.</text>
</comment>
<organism evidence="5">
    <name type="scientific">Vibrio coralliilyticus</name>
    <dbReference type="NCBI Taxonomy" id="190893"/>
    <lineage>
        <taxon>Bacteria</taxon>
        <taxon>Pseudomonadati</taxon>
        <taxon>Pseudomonadota</taxon>
        <taxon>Gammaproteobacteria</taxon>
        <taxon>Vibrionales</taxon>
        <taxon>Vibrionaceae</taxon>
        <taxon>Vibrio</taxon>
    </lineage>
</organism>
<dbReference type="SUPFAM" id="SSF53850">
    <property type="entry name" value="Periplasmic binding protein-like II"/>
    <property type="match status" value="1"/>
</dbReference>
<keyword evidence="2" id="KW-0805">Transcription regulation</keyword>
<dbReference type="InterPro" id="IPR058163">
    <property type="entry name" value="LysR-type_TF_proteobact-type"/>
</dbReference>
<proteinExistence type="inferred from homology"/>